<proteinExistence type="inferred from homology"/>
<dbReference type="FunFam" id="3.40.50.620:FF:000070">
    <property type="entry name" value="Bifunctional glutamate/proline--tRNA ligase"/>
    <property type="match status" value="1"/>
</dbReference>
<dbReference type="InterPro" id="IPR050132">
    <property type="entry name" value="Gln/Glu-tRNA_Ligase"/>
</dbReference>
<dbReference type="SUPFAM" id="SSF52954">
    <property type="entry name" value="Class II aaRS ABD-related"/>
    <property type="match status" value="1"/>
</dbReference>
<keyword evidence="18" id="KW-1185">Reference proteome</keyword>
<dbReference type="Gene3D" id="1.10.1160.10">
    <property type="entry name" value="Glutamyl-trna Synthetase, Domain 2"/>
    <property type="match status" value="1"/>
</dbReference>
<protein>
    <recommendedName>
        <fullName evidence="12">Glutamyl-tRNA synthetase</fullName>
        <ecNumber evidence="3">6.1.1.15</ecNumber>
        <ecNumber evidence="4">6.1.1.17</ecNumber>
    </recommendedName>
</protein>
<dbReference type="SUPFAM" id="SSF64586">
    <property type="entry name" value="C-terminal domain of ProRS"/>
    <property type="match status" value="1"/>
</dbReference>
<reference evidence="17" key="1">
    <citation type="journal article" date="2023" name="Insect Mol. Biol.">
        <title>Genome sequencing provides insights into the evolution of gene families encoding plant cell wall-degrading enzymes in longhorned beetles.</title>
        <authorList>
            <person name="Shin N.R."/>
            <person name="Okamura Y."/>
            <person name="Kirsch R."/>
            <person name="Pauchet Y."/>
        </authorList>
    </citation>
    <scope>NUCLEOTIDE SEQUENCE</scope>
    <source>
        <strain evidence="17">RBIC_L_NR</strain>
    </source>
</reference>
<dbReference type="Gene3D" id="3.40.50.620">
    <property type="entry name" value="HUPs"/>
    <property type="match status" value="1"/>
</dbReference>
<comment type="similarity">
    <text evidence="2">Belongs to the class-I aminoacyl-tRNA synthetase family. Glutamate--tRNA ligase type 2 subfamily.</text>
</comment>
<dbReference type="GO" id="GO:0006424">
    <property type="term" value="P:glutamyl-tRNA aminoacylation"/>
    <property type="evidence" value="ECO:0007669"/>
    <property type="project" value="InterPro"/>
</dbReference>
<feature type="domain" description="WHEP-TRS" evidence="16">
    <location>
        <begin position="848"/>
        <end position="904"/>
    </location>
</feature>
<sequence>MGKVVVRFPPEASGYLHIGHAKAALLNQYYQETFQGKLVMRFDDTNPAKENVHFEKVILEDVAMLDIKPDMFTHTSQYFDLMLDYCEKLLKEGKAYVDDTEAEIMKAQREQKVESVNRSNSVEKNLEIWEEMKKGTKKGQGYCVRAKIDMQSPNGCMRDPTIYRCKNEPHPRTGDKYKVYPTYDFACPIVDAVEGVTHTLRTMEYHDRDPQFYWFIEALGLRKPYIWEYSRLSMTNTVLSKRKLTWFVNEGLVDGWDDPRMPTVRGVLRRGMTVQGLKEFIIAQGSSRSVVFMEWDKIWAFNKKVIDPIAARYTAVEYNEPVPIFVKGVEEECLTVPKHPKNSDVGTKEVWVTPKILIDRVDAECLKEGENATFINWGNLLINKINRESGKITSVEAEPNLENKDYKKTLKLTWLADVDKAPFTPTWCVYFDHIISKPVLGKDEDFKQYIGHETRKEVQMHGDPELRKLKKGDIIQLQRRGFFKVDIAYEPLNLYTCKDQPVILFSIPDGHVNENPLGNAAPVKAASNKMSDIKKATGDAPQLKTPAEVNAEIIEQGDIVRKLKEQKAAKEEIDKTVKILLSLKAEYKKLTNIDWKPGCTPQSLEQPLLVVRKIKSEKADKASVDAEVKVLLALKAEYKQATGKNWTPDATAADKASIDVEVKVLVALKAEYKALTGNDWKPGTSPSNLSTSATQENKPVNESTILLQIASQGEKVRDLKAKKVDKPTIDAEVKVLLTLKADYKTLTGKDWKPGTVGSVSIIQSPPPSSHDSDTSGSVENSLLAEITAQGEKIRQLKAGKADKATIEAEVKQLLQLKLDFKNLTGKDWKPDMKPKTLDAVASAEGDSSKDVFTAKITEQGNLIRDLKIKKANKEEIDAAVKVLLDLKAQYKTITGTDFPIAGRTPSKPKESKAANVSKEKAVKQKAAVKEKKPIDVNTRLGLEAKKEENLSEWYSQVITKGELIEYYDVSGCYILRPWSFAIWEVIKDWFDSEIKKLGVQNCYFPIFVSRSVLEKEKTHIADFSPERWEFKHPQPFLRTREFLWQEGHTAYALKEEAIEEVTTILEAKSLLKILSKYAWFGPINIIELLITSVLQNINCCFAFTDLYAKIYTDLLAIPVVKGRKTEKEKFAGGDYTLTAEAFVSASGRAIQGATSHHLGQNFSKIFDIIYEHPESQEKEYVYQNSWGITTRTIGVMIMIHADNQGLVLPPRVASVQVVIVPCGITVGLSEEARKILQASCDELEKDLKNAGVKVKGDYRLNYSPGWKFNHWELKGVPIRVELGPKDIEKKQVIAVRRDTGEKITFPRDNIAQRLTELLNGIQNNLYKKALDNLNSHQILLTDWSQFTPNLDKKNIILSPFCGDTSCEDKIKADSVRDDGESVEPGAPSMGAKTLCIPLEQPSPIKPTDRCIHPDCKRKPLFYTLFGRSY</sequence>
<keyword evidence="6" id="KW-0597">Phosphoprotein</keyword>
<dbReference type="PROSITE" id="PS51185">
    <property type="entry name" value="WHEP_TRS_2"/>
    <property type="match status" value="5"/>
</dbReference>
<evidence type="ECO:0000256" key="6">
    <source>
        <dbReference type="ARBA" id="ARBA00022553"/>
    </source>
</evidence>
<dbReference type="Gene3D" id="3.40.50.800">
    <property type="entry name" value="Anticodon-binding domain"/>
    <property type="match status" value="1"/>
</dbReference>
<evidence type="ECO:0000256" key="3">
    <source>
        <dbReference type="ARBA" id="ARBA00012831"/>
    </source>
</evidence>
<comment type="caution">
    <text evidence="17">The sequence shown here is derived from an EMBL/GenBank/DDBJ whole genome shotgun (WGS) entry which is preliminary data.</text>
</comment>
<dbReference type="GO" id="GO:0004818">
    <property type="term" value="F:glutamate-tRNA ligase activity"/>
    <property type="evidence" value="ECO:0007669"/>
    <property type="project" value="UniProtKB-EC"/>
</dbReference>
<dbReference type="PROSITE" id="PS00762">
    <property type="entry name" value="WHEP_TRS_1"/>
    <property type="match status" value="3"/>
</dbReference>
<dbReference type="InterPro" id="IPR020058">
    <property type="entry name" value="Glu/Gln-tRNA-synth_Ib_cat-dom"/>
</dbReference>
<keyword evidence="8" id="KW-0547">Nucleotide-binding</keyword>
<dbReference type="GO" id="GO:0005829">
    <property type="term" value="C:cytosol"/>
    <property type="evidence" value="ECO:0007669"/>
    <property type="project" value="TreeGrafter"/>
</dbReference>
<evidence type="ECO:0000313" key="17">
    <source>
        <dbReference type="EMBL" id="KAJ8963832.1"/>
    </source>
</evidence>
<dbReference type="CDD" id="cd00807">
    <property type="entry name" value="GlnRS_core"/>
    <property type="match status" value="1"/>
</dbReference>
<gene>
    <name evidence="17" type="ORF">NQ314_005347</name>
</gene>
<dbReference type="Gene3D" id="3.30.110.30">
    <property type="entry name" value="C-terminal domain of ProRS"/>
    <property type="match status" value="1"/>
</dbReference>
<feature type="domain" description="WHEP-TRS" evidence="16">
    <location>
        <begin position="778"/>
        <end position="834"/>
    </location>
</feature>
<dbReference type="Gene3D" id="3.30.930.10">
    <property type="entry name" value="Bira Bifunctional Protein, Domain 2"/>
    <property type="match status" value="1"/>
</dbReference>
<evidence type="ECO:0000256" key="11">
    <source>
        <dbReference type="ARBA" id="ARBA00023146"/>
    </source>
</evidence>
<evidence type="ECO:0000256" key="8">
    <source>
        <dbReference type="ARBA" id="ARBA00022741"/>
    </source>
</evidence>
<feature type="domain" description="WHEP-TRS" evidence="16">
    <location>
        <begin position="701"/>
        <end position="757"/>
    </location>
</feature>
<dbReference type="PROSITE" id="PS50862">
    <property type="entry name" value="AA_TRNA_LIGASE_II"/>
    <property type="match status" value="1"/>
</dbReference>
<dbReference type="PRINTS" id="PR00987">
    <property type="entry name" value="TRNASYNTHGLU"/>
</dbReference>
<evidence type="ECO:0000259" key="16">
    <source>
        <dbReference type="PROSITE" id="PS51185"/>
    </source>
</evidence>
<dbReference type="InterPro" id="IPR049437">
    <property type="entry name" value="tRNA-synt_1c_C2"/>
</dbReference>
<dbReference type="FunFam" id="1.10.287.10:FF:000006">
    <property type="entry name" value="Bifunctional glutamate/proline--tRNA ligase"/>
    <property type="match status" value="4"/>
</dbReference>
<dbReference type="SMART" id="SM00991">
    <property type="entry name" value="WHEP-TRS"/>
    <property type="match status" value="6"/>
</dbReference>
<dbReference type="GO" id="GO:0005524">
    <property type="term" value="F:ATP binding"/>
    <property type="evidence" value="ECO:0007669"/>
    <property type="project" value="UniProtKB-KW"/>
</dbReference>
<dbReference type="SUPFAM" id="SSF47060">
    <property type="entry name" value="S15/NS1 RNA-binding domain"/>
    <property type="match status" value="6"/>
</dbReference>
<feature type="domain" description="WHEP-TRS" evidence="16">
    <location>
        <begin position="545"/>
        <end position="601"/>
    </location>
</feature>
<dbReference type="GO" id="GO:0017101">
    <property type="term" value="C:aminoacyl-tRNA synthetase multienzyme complex"/>
    <property type="evidence" value="ECO:0007669"/>
    <property type="project" value="UniProtKB-ARBA"/>
</dbReference>
<evidence type="ECO:0000313" key="18">
    <source>
        <dbReference type="Proteomes" id="UP001162156"/>
    </source>
</evidence>
<dbReference type="InterPro" id="IPR020059">
    <property type="entry name" value="Glu/Gln-tRNA-synth_Ib_codon-bd"/>
</dbReference>
<dbReference type="FunFam" id="3.90.800.10:FF:000001">
    <property type="entry name" value="Glutamine--tRNA ligase"/>
    <property type="match status" value="1"/>
</dbReference>
<dbReference type="InterPro" id="IPR011035">
    <property type="entry name" value="Ribosomal_bL25/Gln-tRNA_synth"/>
</dbReference>
<dbReference type="Pfam" id="PF00749">
    <property type="entry name" value="tRNA-synt_1c"/>
    <property type="match status" value="1"/>
</dbReference>
<dbReference type="NCBIfam" id="TIGR00463">
    <property type="entry name" value="gltX_arch"/>
    <property type="match status" value="1"/>
</dbReference>
<evidence type="ECO:0000256" key="13">
    <source>
        <dbReference type="ARBA" id="ARBA00048351"/>
    </source>
</evidence>
<dbReference type="Gene3D" id="1.10.287.10">
    <property type="entry name" value="S15/NS1, RNA-binding"/>
    <property type="match status" value="6"/>
</dbReference>
<dbReference type="PANTHER" id="PTHR43097">
    <property type="entry name" value="GLUTAMINE-TRNA LIGASE"/>
    <property type="match status" value="1"/>
</dbReference>
<dbReference type="Gene3D" id="3.90.800.10">
    <property type="entry name" value="Glutamyl-tRNA Synthetase, Domain 3"/>
    <property type="match status" value="1"/>
</dbReference>
<dbReference type="EC" id="6.1.1.17" evidence="4"/>
<evidence type="ECO:0000256" key="1">
    <source>
        <dbReference type="ARBA" id="ARBA00004496"/>
    </source>
</evidence>
<keyword evidence="10" id="KW-0648">Protein biosynthesis</keyword>
<dbReference type="Gene3D" id="2.40.240.10">
    <property type="entry name" value="Ribosomal Protein L25, Chain P"/>
    <property type="match status" value="1"/>
</dbReference>
<dbReference type="FunFam" id="3.40.50.800:FF:000005">
    <property type="entry name" value="bifunctional glutamate/proline--tRNA ligase"/>
    <property type="match status" value="1"/>
</dbReference>
<dbReference type="SMART" id="SM00946">
    <property type="entry name" value="ProRS-C_1"/>
    <property type="match status" value="1"/>
</dbReference>
<evidence type="ECO:0000256" key="2">
    <source>
        <dbReference type="ARBA" id="ARBA00008927"/>
    </source>
</evidence>
<dbReference type="SUPFAM" id="SSF55681">
    <property type="entry name" value="Class II aaRS and biotin synthetases"/>
    <property type="match status" value="1"/>
</dbReference>
<dbReference type="PROSITE" id="PS00178">
    <property type="entry name" value="AA_TRNA_LIGASE_I"/>
    <property type="match status" value="1"/>
</dbReference>
<dbReference type="InterPro" id="IPR020061">
    <property type="entry name" value="Glu_tRNA_lig_a-bdl"/>
</dbReference>
<keyword evidence="5" id="KW-0963">Cytoplasm</keyword>
<dbReference type="InterPro" id="IPR045864">
    <property type="entry name" value="aa-tRNA-synth_II/BPL/LPL"/>
</dbReference>
<dbReference type="CDD" id="cd00936">
    <property type="entry name" value="WEPRS_RNA"/>
    <property type="match status" value="5"/>
</dbReference>
<dbReference type="FunFam" id="1.10.1160.10:FF:000001">
    <property type="entry name" value="Glutamine--tRNA ligase"/>
    <property type="match status" value="1"/>
</dbReference>
<dbReference type="GO" id="GO:0017102">
    <property type="term" value="C:methionyl glutamyl tRNA synthetase complex"/>
    <property type="evidence" value="ECO:0007669"/>
    <property type="project" value="TreeGrafter"/>
</dbReference>
<evidence type="ECO:0000256" key="7">
    <source>
        <dbReference type="ARBA" id="ARBA00022598"/>
    </source>
</evidence>
<evidence type="ECO:0000256" key="12">
    <source>
        <dbReference type="ARBA" id="ARBA00030865"/>
    </source>
</evidence>
<dbReference type="Pfam" id="PF03129">
    <property type="entry name" value="HGTP_anticodon"/>
    <property type="match status" value="1"/>
</dbReference>
<dbReference type="InterPro" id="IPR000738">
    <property type="entry name" value="WHEP-TRS_dom"/>
</dbReference>
<dbReference type="Pfam" id="PF03950">
    <property type="entry name" value="tRNA-synt_1c_C"/>
    <property type="match status" value="1"/>
</dbReference>
<evidence type="ECO:0000256" key="10">
    <source>
        <dbReference type="ARBA" id="ARBA00022917"/>
    </source>
</evidence>
<dbReference type="GO" id="GO:0004827">
    <property type="term" value="F:proline-tRNA ligase activity"/>
    <property type="evidence" value="ECO:0007669"/>
    <property type="project" value="UniProtKB-EC"/>
</dbReference>
<accession>A0AAV8ZJM9</accession>
<dbReference type="InterPro" id="IPR004154">
    <property type="entry name" value="Anticodon-bd"/>
</dbReference>
<evidence type="ECO:0000256" key="14">
    <source>
        <dbReference type="SAM" id="MobiDB-lite"/>
    </source>
</evidence>
<dbReference type="InterPro" id="IPR020056">
    <property type="entry name" value="Rbsml_bL25/Gln-tRNA_synth_N"/>
</dbReference>
<dbReference type="InterPro" id="IPR017449">
    <property type="entry name" value="Pro-tRNA_synth_II"/>
</dbReference>
<dbReference type="InterPro" id="IPR036621">
    <property type="entry name" value="Anticodon-bd_dom_sf"/>
</dbReference>
<dbReference type="InterPro" id="IPR001412">
    <property type="entry name" value="aa-tRNA-synth_I_CS"/>
</dbReference>
<dbReference type="SUPFAM" id="SSF50715">
    <property type="entry name" value="Ribosomal protein L25-like"/>
    <property type="match status" value="1"/>
</dbReference>
<feature type="domain" description="WHEP-TRS" evidence="16">
    <location>
        <begin position="610"/>
        <end position="652"/>
    </location>
</feature>
<dbReference type="InterPro" id="IPR016061">
    <property type="entry name" value="Pro-tRNA_ligase_II_C"/>
</dbReference>
<dbReference type="InterPro" id="IPR006195">
    <property type="entry name" value="aa-tRNA-synth_II"/>
</dbReference>
<evidence type="ECO:0000256" key="5">
    <source>
        <dbReference type="ARBA" id="ARBA00022490"/>
    </source>
</evidence>
<comment type="catalytic activity">
    <reaction evidence="13">
        <text>tRNA(Glu) + L-glutamate + ATP = L-glutamyl-tRNA(Glu) + AMP + diphosphate</text>
        <dbReference type="Rhea" id="RHEA:23540"/>
        <dbReference type="Rhea" id="RHEA-COMP:9663"/>
        <dbReference type="Rhea" id="RHEA-COMP:9680"/>
        <dbReference type="ChEBI" id="CHEBI:29985"/>
        <dbReference type="ChEBI" id="CHEBI:30616"/>
        <dbReference type="ChEBI" id="CHEBI:33019"/>
        <dbReference type="ChEBI" id="CHEBI:78442"/>
        <dbReference type="ChEBI" id="CHEBI:78520"/>
        <dbReference type="ChEBI" id="CHEBI:456215"/>
        <dbReference type="EC" id="6.1.1.17"/>
    </reaction>
</comment>
<dbReference type="FunFam" id="3.30.110.30:FF:000001">
    <property type="entry name" value="Bifunctional glutamate/proline--tRNA ligase"/>
    <property type="match status" value="1"/>
</dbReference>
<dbReference type="InterPro" id="IPR004526">
    <property type="entry name" value="Glu-tRNA-synth_arc/euk"/>
</dbReference>
<dbReference type="GO" id="GO:0006433">
    <property type="term" value="P:prolyl-tRNA aminoacylation"/>
    <property type="evidence" value="ECO:0007669"/>
    <property type="project" value="InterPro"/>
</dbReference>
<dbReference type="Proteomes" id="UP001162156">
    <property type="component" value="Unassembled WGS sequence"/>
</dbReference>
<dbReference type="Pfam" id="PF00458">
    <property type="entry name" value="WHEP-TRS"/>
    <property type="match status" value="6"/>
</dbReference>
<comment type="subcellular location">
    <subcellularLocation>
        <location evidence="1">Cytoplasm</location>
    </subcellularLocation>
</comment>
<feature type="region of interest" description="Disordered" evidence="14">
    <location>
        <begin position="677"/>
        <end position="697"/>
    </location>
</feature>
<evidence type="ECO:0000256" key="9">
    <source>
        <dbReference type="ARBA" id="ARBA00022840"/>
    </source>
</evidence>
<dbReference type="PANTHER" id="PTHR43097:SF5">
    <property type="entry name" value="GLUTAMATE--TRNA LIGASE"/>
    <property type="match status" value="1"/>
</dbReference>
<feature type="compositionally biased region" description="Polar residues" evidence="14">
    <location>
        <begin position="684"/>
        <end position="697"/>
    </location>
</feature>
<evidence type="ECO:0000259" key="15">
    <source>
        <dbReference type="PROSITE" id="PS50862"/>
    </source>
</evidence>
<keyword evidence="7" id="KW-0436">Ligase</keyword>
<dbReference type="Pfam" id="PF20974">
    <property type="entry name" value="tRNA-synt_1c_C2"/>
    <property type="match status" value="1"/>
</dbReference>
<name>A0AAV8ZJM9_9CUCU</name>
<dbReference type="Pfam" id="PF09180">
    <property type="entry name" value="ProRS-C_1"/>
    <property type="match status" value="1"/>
</dbReference>
<dbReference type="InterPro" id="IPR009068">
    <property type="entry name" value="uS15_NS1_RNA-bd_sf"/>
</dbReference>
<keyword evidence="9" id="KW-0067">ATP-binding</keyword>
<dbReference type="InterPro" id="IPR014729">
    <property type="entry name" value="Rossmann-like_a/b/a_fold"/>
</dbReference>
<keyword evidence="11" id="KW-0030">Aminoacyl-tRNA synthetase</keyword>
<feature type="domain" description="Aminoacyl-transfer RNA synthetases class-II family profile" evidence="15">
    <location>
        <begin position="1027"/>
        <end position="1209"/>
    </location>
</feature>
<dbReference type="EC" id="6.1.1.15" evidence="3"/>
<organism evidence="17 18">
    <name type="scientific">Rhamnusium bicolor</name>
    <dbReference type="NCBI Taxonomy" id="1586634"/>
    <lineage>
        <taxon>Eukaryota</taxon>
        <taxon>Metazoa</taxon>
        <taxon>Ecdysozoa</taxon>
        <taxon>Arthropoda</taxon>
        <taxon>Hexapoda</taxon>
        <taxon>Insecta</taxon>
        <taxon>Pterygota</taxon>
        <taxon>Neoptera</taxon>
        <taxon>Endopterygota</taxon>
        <taxon>Coleoptera</taxon>
        <taxon>Polyphaga</taxon>
        <taxon>Cucujiformia</taxon>
        <taxon>Chrysomeloidea</taxon>
        <taxon>Cerambycidae</taxon>
        <taxon>Lepturinae</taxon>
        <taxon>Rhagiini</taxon>
        <taxon>Rhamnusium</taxon>
    </lineage>
</organism>
<dbReference type="SUPFAM" id="SSF52374">
    <property type="entry name" value="Nucleotidylyl transferase"/>
    <property type="match status" value="1"/>
</dbReference>
<evidence type="ECO:0000256" key="4">
    <source>
        <dbReference type="ARBA" id="ARBA00012835"/>
    </source>
</evidence>
<dbReference type="CDD" id="cd00862">
    <property type="entry name" value="ProRS_anticodon_zinc"/>
    <property type="match status" value="1"/>
</dbReference>
<dbReference type="EMBL" id="JANEYF010001480">
    <property type="protein sequence ID" value="KAJ8963832.1"/>
    <property type="molecule type" value="Genomic_DNA"/>
</dbReference>
<dbReference type="InterPro" id="IPR000924">
    <property type="entry name" value="Glu/Gln-tRNA-synth"/>
</dbReference>